<dbReference type="CDD" id="cd00821">
    <property type="entry name" value="PH"/>
    <property type="match status" value="1"/>
</dbReference>
<dbReference type="OrthoDB" id="67345at2759"/>
<dbReference type="Proteomes" id="UP000332933">
    <property type="component" value="Unassembled WGS sequence"/>
</dbReference>
<dbReference type="AlphaFoldDB" id="A0A485L7B3"/>
<evidence type="ECO:0000313" key="3">
    <source>
        <dbReference type="Proteomes" id="UP000332933"/>
    </source>
</evidence>
<proteinExistence type="predicted"/>
<keyword evidence="3" id="KW-1185">Reference proteome</keyword>
<reference evidence="1" key="2">
    <citation type="submission" date="2019-06" db="EMBL/GenBank/DDBJ databases">
        <title>Genomics analysis of Aphanomyces spp. identifies a new class of oomycete effector associated with host adaptation.</title>
        <authorList>
            <person name="Gaulin E."/>
        </authorList>
    </citation>
    <scope>NUCLEOTIDE SEQUENCE</scope>
    <source>
        <strain evidence="1">CBS 578.67</strain>
    </source>
</reference>
<dbReference type="InterPro" id="IPR011993">
    <property type="entry name" value="PH-like_dom_sf"/>
</dbReference>
<sequence length="215" mass="24476">MRNSKSGYRLETPHSSEHIIPNARVAIVNASLTKMALTKAGGIMEGYLLYLHETDESVGEMWYLVLDEACLKFYTSHDRLKLGEQIHLSRHAVDVAVAPFDHGNAMPCRFFVDLTPYDDTKAAQDNPQRLVFGAASTAAVQAWMKALVNWRRNSFNVSLRSLPLTDAEQLDVAHSRERDMHVLCERLVHFELRPRDQRVPPPPPTLWAWLTRPFA</sequence>
<protein>
    <submittedName>
        <fullName evidence="2">Aste57867_16849 protein</fullName>
    </submittedName>
</protein>
<accession>A0A485L7B3</accession>
<dbReference type="EMBL" id="CAADRA010006016">
    <property type="protein sequence ID" value="VFT93613.1"/>
    <property type="molecule type" value="Genomic_DNA"/>
</dbReference>
<dbReference type="SUPFAM" id="SSF50729">
    <property type="entry name" value="PH domain-like"/>
    <property type="match status" value="1"/>
</dbReference>
<name>A0A485L7B3_9STRA</name>
<reference evidence="2 3" key="1">
    <citation type="submission" date="2019-03" db="EMBL/GenBank/DDBJ databases">
        <authorList>
            <person name="Gaulin E."/>
            <person name="Dumas B."/>
        </authorList>
    </citation>
    <scope>NUCLEOTIDE SEQUENCE [LARGE SCALE GENOMIC DNA]</scope>
    <source>
        <strain evidence="2">CBS 568.67</strain>
    </source>
</reference>
<dbReference type="Gene3D" id="2.30.29.30">
    <property type="entry name" value="Pleckstrin-homology domain (PH domain)/Phosphotyrosine-binding domain (PTB)"/>
    <property type="match status" value="1"/>
</dbReference>
<organism evidence="2 3">
    <name type="scientific">Aphanomyces stellatus</name>
    <dbReference type="NCBI Taxonomy" id="120398"/>
    <lineage>
        <taxon>Eukaryota</taxon>
        <taxon>Sar</taxon>
        <taxon>Stramenopiles</taxon>
        <taxon>Oomycota</taxon>
        <taxon>Saprolegniomycetes</taxon>
        <taxon>Saprolegniales</taxon>
        <taxon>Verrucalvaceae</taxon>
        <taxon>Aphanomyces</taxon>
    </lineage>
</organism>
<gene>
    <name evidence="2" type="primary">Aste57867_16849</name>
    <name evidence="1" type="ORF">As57867_016791</name>
    <name evidence="2" type="ORF">ASTE57867_16849</name>
</gene>
<evidence type="ECO:0000313" key="1">
    <source>
        <dbReference type="EMBL" id="KAF0692007.1"/>
    </source>
</evidence>
<evidence type="ECO:0000313" key="2">
    <source>
        <dbReference type="EMBL" id="VFT93613.1"/>
    </source>
</evidence>
<dbReference type="EMBL" id="VJMH01005995">
    <property type="protein sequence ID" value="KAF0692007.1"/>
    <property type="molecule type" value="Genomic_DNA"/>
</dbReference>